<dbReference type="SMART" id="SM00457">
    <property type="entry name" value="MACPF"/>
    <property type="match status" value="1"/>
</dbReference>
<sequence length="1284" mass="144246">MKGREYRGLMSNGLQWDTDSIDRKLTTLSERSRADAAEATNPTHSISLGYSELFSLCPEYNLVRSRKHSPAWKIGLLPTLGHVRYVGIRTSPYESTENHRLIQPDWTSEESGQVPGSGTTYRIPANVKAELTGVKTYYHDLQIETGTSLASKLSVSASMGVSYMGVSVNASAEYEYETTFQTDSYYGRLPAWDEKDPAVRQDWRKFFDIYGTHIIIETFYGNSYKMRVTSTETSSMQRERWKACIEAEFLGIVKSTVEAATEEEKKTYKKSRERSVSVEGGAPQQSARLVEDPANQAKYEEWTDTLIPGVNDNITNIKVKSLYNLLDESDHDSHRAAAARIKDALKYFLSLLYVEWEFKCGYGSSDTPIPAFDRAAVSFMLGSDDIGTRIIHPNSEYQMKFWYDNPDKPRTLHMEQTQSPGYLGSIHVFFFVETPRRPIKIMVHVSRFYKEPAGYWARLKSKMTNTEITLYSQDAVFWTPELQSIKQPGNWRSGINTMQHRHTRCCTSVGQLAAMPPYSSYLGAFSVFALATLGESRSSWTLGQGIEVNWQSSSQQLSIVQANKTLLATVPGQNFLSASTGKDQWVGANGNFNYTSVDLNRCQGQNVTRVTHSSRENSVSGEDVSIQGYLQDCGDQSIGYTMSFWVPKTLPDRVAFDVNVEPGHKRNAPMNKLYVTFGSHASEDFYGLGAQASFASMKNQTIPIFSREQGVGRGDQPITALEDSQSWFSGGNEFTTYTAIPQFISSAARVFYLREEDTAFSEFDFTKPNAVTVRYDALTVGGHFMQADNMLNAITMLTDYVGKMPTLPEWVDNGAILGIQGGQEKVERIVKEGLKQDCPVAAVWLQDWSGTHSQEAPYGNMQISRLWWNWESDSKLYPTWAEFVQDLREEYGVKTLAYINPFVANVSSKADGYRRDLFLEATKGGYMVQNSTTNGTAIISSGKGIQAGILDLTNQKTRAWFADVLRKQVWNANISGVMWDFGEYTPITPDTKLANISSDAYFYHNQYPRDWAIFQRSVAKEMPLFDEMVTFHRSASLGSNRHLNLFWVGDQTTVWGVNDGIKSAVTIMGQMGISGYAQSHSDLGGYTTAFHPPTVANSSGAIGRSAEILGRWGELAAVSSAVFRSHEGNVPEVNAQFYTNSSTYSYYAYNARMFKSLGPYRRQVLNNESKTRGWPLLRMPVLYHPDDSKARHISYQSFYLGADLYVAPVLDPQTTKLNVYLPGTDRNRTYTHVWTGQTYHAGQTVRVDAPYGKPAVFVVNHAHSPELNVFLDFVRKENGTVIRV</sequence>
<dbReference type="VEuPathDB" id="FungiDB:AFLA_005088"/>
<dbReference type="PROSITE" id="PS51412">
    <property type="entry name" value="MACPF_2"/>
    <property type="match status" value="1"/>
</dbReference>
<dbReference type="VEuPathDB" id="FungiDB:F9C07_2213858"/>
<dbReference type="CDD" id="cd14752">
    <property type="entry name" value="GH31_N"/>
    <property type="match status" value="1"/>
</dbReference>
<dbReference type="Pfam" id="PF21365">
    <property type="entry name" value="Glyco_hydro_31_3rd"/>
    <property type="match status" value="1"/>
</dbReference>
<dbReference type="SUPFAM" id="SSF74650">
    <property type="entry name" value="Galactose mutarotase-like"/>
    <property type="match status" value="1"/>
</dbReference>
<dbReference type="InterPro" id="IPR011013">
    <property type="entry name" value="Gal_mutarotase_sf_dom"/>
</dbReference>
<comment type="similarity">
    <text evidence="1">Belongs to the glycosyl hydrolase 31 family.</text>
</comment>
<dbReference type="VEuPathDB" id="FungiDB:AFLA_005090"/>
<dbReference type="VEuPathDB" id="FungiDB:AFLA_005089"/>
<dbReference type="Gene3D" id="3.20.20.80">
    <property type="entry name" value="Glycosidases"/>
    <property type="match status" value="1"/>
</dbReference>
<evidence type="ECO:0000256" key="2">
    <source>
        <dbReference type="SAM" id="MobiDB-lite"/>
    </source>
</evidence>
<dbReference type="Pfam" id="PF01055">
    <property type="entry name" value="Glyco_hydro_31_2nd"/>
    <property type="match status" value="1"/>
</dbReference>
<evidence type="ECO:0000256" key="1">
    <source>
        <dbReference type="ARBA" id="ARBA00007806"/>
    </source>
</evidence>
<gene>
    <name evidence="4" type="ORF">BDV35DRAFT_404723</name>
</gene>
<dbReference type="Gene3D" id="2.60.40.1760">
    <property type="entry name" value="glycosyl hydrolase (family 31)"/>
    <property type="match status" value="1"/>
</dbReference>
<keyword evidence="4" id="KW-0378">Hydrolase</keyword>
<dbReference type="SUPFAM" id="SSF51011">
    <property type="entry name" value="Glycosyl hydrolase domain"/>
    <property type="match status" value="1"/>
</dbReference>
<dbReference type="PANTHER" id="PTHR46959:SF2">
    <property type="entry name" value="SULFOQUINOVOSIDASE"/>
    <property type="match status" value="1"/>
</dbReference>
<dbReference type="Gene3D" id="2.60.40.1180">
    <property type="entry name" value="Golgi alpha-mannosidase II"/>
    <property type="match status" value="1"/>
</dbReference>
<dbReference type="Proteomes" id="UP000325434">
    <property type="component" value="Unassembled WGS sequence"/>
</dbReference>
<proteinExistence type="inferred from homology"/>
<organism evidence="4">
    <name type="scientific">Aspergillus flavus</name>
    <dbReference type="NCBI Taxonomy" id="5059"/>
    <lineage>
        <taxon>Eukaryota</taxon>
        <taxon>Fungi</taxon>
        <taxon>Dikarya</taxon>
        <taxon>Ascomycota</taxon>
        <taxon>Pezizomycotina</taxon>
        <taxon>Eurotiomycetes</taxon>
        <taxon>Eurotiomycetidae</taxon>
        <taxon>Eurotiales</taxon>
        <taxon>Aspergillaceae</taxon>
        <taxon>Aspergillus</taxon>
        <taxon>Aspergillus subgen. Circumdati</taxon>
    </lineage>
</organism>
<dbReference type="InterPro" id="IPR052990">
    <property type="entry name" value="Sulfoquinovosidase_GH31"/>
</dbReference>
<dbReference type="VEuPathDB" id="FungiDB:F9C07_6640"/>
<protein>
    <submittedName>
        <fullName evidence="4">Glycosyl hydrolases family 31-domain-containing protein</fullName>
    </submittedName>
</protein>
<reference evidence="4" key="1">
    <citation type="submission" date="2019-04" db="EMBL/GenBank/DDBJ databases">
        <title>Friends and foes A comparative genomics study of 23 Aspergillus species from section Flavi.</title>
        <authorList>
            <consortium name="DOE Joint Genome Institute"/>
            <person name="Kjaerbolling I."/>
            <person name="Vesth T."/>
            <person name="Frisvad J.C."/>
            <person name="Nybo J.L."/>
            <person name="Theobald S."/>
            <person name="Kildgaard S."/>
            <person name="Isbrandt T."/>
            <person name="Kuo A."/>
            <person name="Sato A."/>
            <person name="Lyhne E.K."/>
            <person name="Kogle M.E."/>
            <person name="Wiebenga A."/>
            <person name="Kun R.S."/>
            <person name="Lubbers R.J."/>
            <person name="Makela M.R."/>
            <person name="Barry K."/>
            <person name="Chovatia M."/>
            <person name="Clum A."/>
            <person name="Daum C."/>
            <person name="Haridas S."/>
            <person name="He G."/>
            <person name="LaButti K."/>
            <person name="Lipzen A."/>
            <person name="Mondo S."/>
            <person name="Riley R."/>
            <person name="Salamov A."/>
            <person name="Simmons B.A."/>
            <person name="Magnuson J.K."/>
            <person name="Henrissat B."/>
            <person name="Mortensen U.H."/>
            <person name="Larsen T.O."/>
            <person name="Devries R.P."/>
            <person name="Grigoriev I.V."/>
            <person name="Machida M."/>
            <person name="Baker S.E."/>
            <person name="Andersen M.R."/>
        </authorList>
    </citation>
    <scope>NUCLEOTIDE SEQUENCE [LARGE SCALE GENOMIC DNA]</scope>
    <source>
        <strain evidence="4">CBS 121.62</strain>
    </source>
</reference>
<feature type="region of interest" description="Disordered" evidence="2">
    <location>
        <begin position="268"/>
        <end position="287"/>
    </location>
</feature>
<dbReference type="InterPro" id="IPR048395">
    <property type="entry name" value="Glyco_hydro_31_C"/>
</dbReference>
<dbReference type="EMBL" id="ML734596">
    <property type="protein sequence ID" value="KAB8246778.1"/>
    <property type="molecule type" value="Genomic_DNA"/>
</dbReference>
<evidence type="ECO:0000313" key="4">
    <source>
        <dbReference type="EMBL" id="KAB8246778.1"/>
    </source>
</evidence>
<dbReference type="PANTHER" id="PTHR46959">
    <property type="entry name" value="SULFOQUINOVOSIDASE"/>
    <property type="match status" value="1"/>
</dbReference>
<dbReference type="GO" id="GO:0004553">
    <property type="term" value="F:hydrolase activity, hydrolyzing O-glycosyl compounds"/>
    <property type="evidence" value="ECO:0007669"/>
    <property type="project" value="InterPro"/>
</dbReference>
<dbReference type="GO" id="GO:0005975">
    <property type="term" value="P:carbohydrate metabolic process"/>
    <property type="evidence" value="ECO:0007669"/>
    <property type="project" value="InterPro"/>
</dbReference>
<dbReference type="InterPro" id="IPR020864">
    <property type="entry name" value="MACPF"/>
</dbReference>
<dbReference type="SUPFAM" id="SSF51445">
    <property type="entry name" value="(Trans)glycosidases"/>
    <property type="match status" value="1"/>
</dbReference>
<evidence type="ECO:0000259" key="3">
    <source>
        <dbReference type="PROSITE" id="PS51412"/>
    </source>
</evidence>
<dbReference type="GO" id="GO:0030246">
    <property type="term" value="F:carbohydrate binding"/>
    <property type="evidence" value="ECO:0007669"/>
    <property type="project" value="InterPro"/>
</dbReference>
<dbReference type="InterPro" id="IPR000322">
    <property type="entry name" value="Glyco_hydro_31_TIM"/>
</dbReference>
<accession>A0A5N6GXW6</accession>
<dbReference type="InterPro" id="IPR017853">
    <property type="entry name" value="GH"/>
</dbReference>
<name>A0A5N6GXW6_ASPFL</name>
<dbReference type="InterPro" id="IPR013780">
    <property type="entry name" value="Glyco_hydro_b"/>
</dbReference>
<dbReference type="Pfam" id="PF01823">
    <property type="entry name" value="MACPF"/>
    <property type="match status" value="1"/>
</dbReference>
<feature type="domain" description="MACPF" evidence="3">
    <location>
        <begin position="29"/>
        <end position="356"/>
    </location>
</feature>